<evidence type="ECO:0000256" key="1">
    <source>
        <dbReference type="ARBA" id="ARBA00004141"/>
    </source>
</evidence>
<evidence type="ECO:0008006" key="9">
    <source>
        <dbReference type="Google" id="ProtNLM"/>
    </source>
</evidence>
<dbReference type="AlphaFoldDB" id="A0A9W9VGZ2"/>
<proteinExistence type="predicted"/>
<feature type="transmembrane region" description="Helical" evidence="6">
    <location>
        <begin position="37"/>
        <end position="59"/>
    </location>
</feature>
<dbReference type="Gene3D" id="1.20.1740.10">
    <property type="entry name" value="Amino acid/polyamine transporter I"/>
    <property type="match status" value="1"/>
</dbReference>
<feature type="transmembrane region" description="Helical" evidence="6">
    <location>
        <begin position="399"/>
        <end position="421"/>
    </location>
</feature>
<comment type="subcellular location">
    <subcellularLocation>
        <location evidence="1">Membrane</location>
        <topology evidence="1">Multi-pass membrane protein</topology>
    </subcellularLocation>
</comment>
<keyword evidence="8" id="KW-1185">Reference proteome</keyword>
<reference evidence="7" key="1">
    <citation type="submission" date="2022-12" db="EMBL/GenBank/DDBJ databases">
        <authorList>
            <person name="Petersen C."/>
        </authorList>
    </citation>
    <scope>NUCLEOTIDE SEQUENCE</scope>
    <source>
        <strain evidence="7">IBT 29677</strain>
    </source>
</reference>
<dbReference type="EMBL" id="JAPZBU010000011">
    <property type="protein sequence ID" value="KAJ5379105.1"/>
    <property type="molecule type" value="Genomic_DNA"/>
</dbReference>
<dbReference type="InterPro" id="IPR002293">
    <property type="entry name" value="AA/rel_permease1"/>
</dbReference>
<feature type="transmembrane region" description="Helical" evidence="6">
    <location>
        <begin position="71"/>
        <end position="94"/>
    </location>
</feature>
<sequence>MDTKNESSDLDHGQVNHAVVLEILGLEPQLKKHLGPFSIICVGFNICNSWVGLAATMVIGMEQGGSVTVVYGLLVVLFFLGCSALTMAELASVYPTAGGPYHWTSILAPGYCSRVLSYISACFNIFGWLSITSGVVVQPGQFIQAVRLFFDPDVDVPVWQGFLFFQAANIFLLLHNTLLQHRTPFFHDAGFILSITSFFVIIITCLSRTSSFNPSEFVWTTFINNTGWKSNAVVFLTGLANPNFMLAGIDGAVHMAEEVADAAKFVPRALISTVVIGFVTAFGFSLSMLYSLNDFEKVVDSVTGVPIYEIWYQATRSQAAATTFIFILLSIALFSLNACIESSSRLTWSFARDNALFGSNILSKIHPRLQVPVWALMANSAVIFIIGCIYLGSSSAFNAFIGSGLLLQQCSFALPAALLLWHKRSESVLPKSRGFNLGAFGWVANAATLVFAPLITIMYCFPVGLPVTGSSMNYTVCVVGVMALFSATNWFLHARNDYRGPRLPAM</sequence>
<feature type="transmembrane region" description="Helical" evidence="6">
    <location>
        <begin position="191"/>
        <end position="212"/>
    </location>
</feature>
<evidence type="ECO:0000256" key="6">
    <source>
        <dbReference type="SAM" id="Phobius"/>
    </source>
</evidence>
<dbReference type="Pfam" id="PF13520">
    <property type="entry name" value="AA_permease_2"/>
    <property type="match status" value="1"/>
</dbReference>
<dbReference type="PANTHER" id="PTHR45649">
    <property type="entry name" value="AMINO-ACID PERMEASE BAT1"/>
    <property type="match status" value="1"/>
</dbReference>
<evidence type="ECO:0000313" key="7">
    <source>
        <dbReference type="EMBL" id="KAJ5379105.1"/>
    </source>
</evidence>
<protein>
    <recommendedName>
        <fullName evidence="9">Amino acid permease/ SLC12A domain-containing protein</fullName>
    </recommendedName>
</protein>
<dbReference type="PANTHER" id="PTHR45649:SF19">
    <property type="entry name" value="TRANSPORTER, PUTATIVE (EUROFUNG)-RELATED"/>
    <property type="match status" value="1"/>
</dbReference>
<dbReference type="GO" id="GO:0022857">
    <property type="term" value="F:transmembrane transporter activity"/>
    <property type="evidence" value="ECO:0007669"/>
    <property type="project" value="InterPro"/>
</dbReference>
<dbReference type="RefSeq" id="XP_056482891.1">
    <property type="nucleotide sequence ID" value="XM_056636861.1"/>
</dbReference>
<comment type="caution">
    <text evidence="7">The sequence shown here is derived from an EMBL/GenBank/DDBJ whole genome shotgun (WGS) entry which is preliminary data.</text>
</comment>
<feature type="transmembrane region" description="Helical" evidence="6">
    <location>
        <begin position="232"/>
        <end position="253"/>
    </location>
</feature>
<dbReference type="GO" id="GO:0016020">
    <property type="term" value="C:membrane"/>
    <property type="evidence" value="ECO:0007669"/>
    <property type="project" value="UniProtKB-SubCell"/>
</dbReference>
<feature type="transmembrane region" description="Helical" evidence="6">
    <location>
        <begin position="157"/>
        <end position="179"/>
    </location>
</feature>
<name>A0A9W9VGZ2_9EURO</name>
<dbReference type="PIRSF" id="PIRSF006060">
    <property type="entry name" value="AA_transporter"/>
    <property type="match status" value="1"/>
</dbReference>
<evidence type="ECO:0000256" key="5">
    <source>
        <dbReference type="ARBA" id="ARBA00023136"/>
    </source>
</evidence>
<feature type="transmembrane region" description="Helical" evidence="6">
    <location>
        <begin position="319"/>
        <end position="340"/>
    </location>
</feature>
<gene>
    <name evidence="7" type="ORF">N7509_012224</name>
</gene>
<evidence type="ECO:0000313" key="8">
    <source>
        <dbReference type="Proteomes" id="UP001147747"/>
    </source>
</evidence>
<dbReference type="OrthoDB" id="4476201at2759"/>
<dbReference type="GeneID" id="81375841"/>
<reference evidence="7" key="2">
    <citation type="journal article" date="2023" name="IMA Fungus">
        <title>Comparative genomic study of the Penicillium genus elucidates a diverse pangenome and 15 lateral gene transfer events.</title>
        <authorList>
            <person name="Petersen C."/>
            <person name="Sorensen T."/>
            <person name="Nielsen M.R."/>
            <person name="Sondergaard T.E."/>
            <person name="Sorensen J.L."/>
            <person name="Fitzpatrick D.A."/>
            <person name="Frisvad J.C."/>
            <person name="Nielsen K.L."/>
        </authorList>
    </citation>
    <scope>NUCLEOTIDE SEQUENCE</scope>
    <source>
        <strain evidence="7">IBT 29677</strain>
    </source>
</reference>
<keyword evidence="4 6" id="KW-1133">Transmembrane helix</keyword>
<feature type="transmembrane region" description="Helical" evidence="6">
    <location>
        <begin position="115"/>
        <end position="137"/>
    </location>
</feature>
<evidence type="ECO:0000256" key="3">
    <source>
        <dbReference type="ARBA" id="ARBA00022692"/>
    </source>
</evidence>
<organism evidence="7 8">
    <name type="scientific">Penicillium cosmopolitanum</name>
    <dbReference type="NCBI Taxonomy" id="1131564"/>
    <lineage>
        <taxon>Eukaryota</taxon>
        <taxon>Fungi</taxon>
        <taxon>Dikarya</taxon>
        <taxon>Ascomycota</taxon>
        <taxon>Pezizomycotina</taxon>
        <taxon>Eurotiomycetes</taxon>
        <taxon>Eurotiomycetidae</taxon>
        <taxon>Eurotiales</taxon>
        <taxon>Aspergillaceae</taxon>
        <taxon>Penicillium</taxon>
    </lineage>
</organism>
<keyword evidence="5 6" id="KW-0472">Membrane</keyword>
<keyword evidence="2" id="KW-0813">Transport</keyword>
<evidence type="ECO:0000256" key="2">
    <source>
        <dbReference type="ARBA" id="ARBA00022448"/>
    </source>
</evidence>
<dbReference type="Proteomes" id="UP001147747">
    <property type="component" value="Unassembled WGS sequence"/>
</dbReference>
<feature type="transmembrane region" description="Helical" evidence="6">
    <location>
        <begin position="471"/>
        <end position="492"/>
    </location>
</feature>
<feature type="transmembrane region" description="Helical" evidence="6">
    <location>
        <begin position="373"/>
        <end position="393"/>
    </location>
</feature>
<feature type="transmembrane region" description="Helical" evidence="6">
    <location>
        <begin position="442"/>
        <end position="465"/>
    </location>
</feature>
<keyword evidence="3 6" id="KW-0812">Transmembrane</keyword>
<evidence type="ECO:0000256" key="4">
    <source>
        <dbReference type="ARBA" id="ARBA00022989"/>
    </source>
</evidence>
<accession>A0A9W9VGZ2</accession>
<feature type="transmembrane region" description="Helical" evidence="6">
    <location>
        <begin position="265"/>
        <end position="290"/>
    </location>
</feature>